<feature type="domain" description="Mce/MlaD" evidence="2">
    <location>
        <begin position="41"/>
        <end position="114"/>
    </location>
</feature>
<name>A0A0H3G4V7_ZYMMA</name>
<dbReference type="Proteomes" id="UP000001494">
    <property type="component" value="Chromosome"/>
</dbReference>
<proteinExistence type="predicted"/>
<protein>
    <submittedName>
        <fullName evidence="3">Mammalian cell entry related domain protein</fullName>
    </submittedName>
</protein>
<keyword evidence="1" id="KW-0812">Transmembrane</keyword>
<accession>A0A0H3G4V7</accession>
<dbReference type="Pfam" id="PF02470">
    <property type="entry name" value="MlaD"/>
    <property type="match status" value="1"/>
</dbReference>
<dbReference type="EMBL" id="CP002850">
    <property type="protein sequence ID" value="AEH62144.1"/>
    <property type="molecule type" value="Genomic_DNA"/>
</dbReference>
<dbReference type="RefSeq" id="WP_014500432.1">
    <property type="nucleotide sequence ID" value="NC_017262.1"/>
</dbReference>
<keyword evidence="1" id="KW-1133">Transmembrane helix</keyword>
<organism evidence="3 4">
    <name type="scientific">Zymomonas mobilis subsp. mobilis (strain ATCC 10988 / DSM 424 / LMG 404 / NCIMB 8938 / NRRL B-806 / ZM1)</name>
    <dbReference type="NCBI Taxonomy" id="555217"/>
    <lineage>
        <taxon>Bacteria</taxon>
        <taxon>Pseudomonadati</taxon>
        <taxon>Pseudomonadota</taxon>
        <taxon>Alphaproteobacteria</taxon>
        <taxon>Sphingomonadales</taxon>
        <taxon>Zymomonadaceae</taxon>
        <taxon>Zymomonas</taxon>
    </lineage>
</organism>
<dbReference type="KEGG" id="zmm:Zmob_0294"/>
<keyword evidence="1" id="KW-0472">Membrane</keyword>
<feature type="transmembrane region" description="Helical" evidence="1">
    <location>
        <begin position="7"/>
        <end position="28"/>
    </location>
</feature>
<reference evidence="3 4" key="1">
    <citation type="journal article" date="2011" name="J. Bacteriol.">
        <title>Genome sequence of the ethanol-producing Zymomonas mobilis subsp. mobilis lectotype strain ATCC 10988.</title>
        <authorList>
            <person name="Pappas K.M."/>
            <person name="Kouvelis V.N."/>
            <person name="Saunders E."/>
            <person name="Brettin T.S."/>
            <person name="Bruce D."/>
            <person name="Detter C."/>
            <person name="Balakireva M."/>
            <person name="Han C.S."/>
            <person name="Savvakis G."/>
            <person name="Kyrpides N.C."/>
            <person name="Typas M.A."/>
        </authorList>
    </citation>
    <scope>NUCLEOTIDE SEQUENCE [LARGE SCALE GENOMIC DNA]</scope>
    <source>
        <strain evidence="4">ATCC 10988 / DSM 424 / CCUG 17860 / LMG 404 / NCIMB 8938 / NRRL B-806 / ZM1</strain>
    </source>
</reference>
<dbReference type="OrthoDB" id="9808689at2"/>
<gene>
    <name evidence="3" type="ordered locus">Zmob_0294</name>
</gene>
<sequence length="315" mass="34105">METRSNYILVGSITLILLALIATVLVWIGRVSGTETHQYDIFFHQSVDGLAKGSSVSYSGVPSGQVKEIKLLPNNPDFVRVRISLNADTPVLEGTTATISSMGFSGVSQITLAGGVSGAKPIENHGPFGVPVIPTKPGALGQLLNSAPQLLERITTLTERMSDLLNDHNQRSIARILDNMNTLSGNLANQSPKMRQIMDDAHHALVNLSDAGQQISELAQTTNNTVKQDIHPATAHLKETVMAARDSMQNLNDMLLDARPGVHHFSNETMPQFDQLVHDLHDMIGSMSSLTDRLNQTGAEGMLKGQSLPDYKPKD</sequence>
<dbReference type="eggNOG" id="COG1463">
    <property type="taxonomic scope" value="Bacteria"/>
</dbReference>
<evidence type="ECO:0000259" key="2">
    <source>
        <dbReference type="Pfam" id="PF02470"/>
    </source>
</evidence>
<dbReference type="InterPro" id="IPR003399">
    <property type="entry name" value="Mce/MlaD"/>
</dbReference>
<evidence type="ECO:0000256" key="1">
    <source>
        <dbReference type="SAM" id="Phobius"/>
    </source>
</evidence>
<evidence type="ECO:0000313" key="4">
    <source>
        <dbReference type="Proteomes" id="UP000001494"/>
    </source>
</evidence>
<dbReference type="AlphaFoldDB" id="A0A0H3G4V7"/>
<dbReference type="PANTHER" id="PTHR36698:SF2">
    <property type="entry name" value="MCE_MLAD DOMAIN-CONTAINING PROTEIN"/>
    <property type="match status" value="1"/>
</dbReference>
<dbReference type="PANTHER" id="PTHR36698">
    <property type="entry name" value="BLL5892 PROTEIN"/>
    <property type="match status" value="1"/>
</dbReference>
<dbReference type="HOGENOM" id="CLU_013850_1_0_5"/>
<evidence type="ECO:0000313" key="3">
    <source>
        <dbReference type="EMBL" id="AEH62144.1"/>
    </source>
</evidence>